<dbReference type="PROSITE" id="PS50118">
    <property type="entry name" value="HMG_BOX_2"/>
    <property type="match status" value="3"/>
</dbReference>
<dbReference type="GO" id="GO:0006357">
    <property type="term" value="P:regulation of transcription by RNA polymerase II"/>
    <property type="evidence" value="ECO:0007669"/>
    <property type="project" value="TreeGrafter"/>
</dbReference>
<dbReference type="AlphaFoldDB" id="A0AAD9QWY6"/>
<evidence type="ECO:0000256" key="2">
    <source>
        <dbReference type="PROSITE-ProRule" id="PRU00267"/>
    </source>
</evidence>
<proteinExistence type="predicted"/>
<keyword evidence="1 2" id="KW-0238">DNA-binding</keyword>
<feature type="domain" description="HMG box" evidence="3">
    <location>
        <begin position="217"/>
        <end position="281"/>
    </location>
</feature>
<dbReference type="EMBL" id="JARQWQ010000011">
    <property type="protein sequence ID" value="KAK2568660.1"/>
    <property type="molecule type" value="Genomic_DNA"/>
</dbReference>
<evidence type="ECO:0000313" key="4">
    <source>
        <dbReference type="EMBL" id="KAK2568660.1"/>
    </source>
</evidence>
<dbReference type="Pfam" id="PF00505">
    <property type="entry name" value="HMG_box"/>
    <property type="match status" value="3"/>
</dbReference>
<dbReference type="SMART" id="SM00398">
    <property type="entry name" value="HMG"/>
    <property type="match status" value="3"/>
</dbReference>
<dbReference type="GO" id="GO:0003677">
    <property type="term" value="F:DNA binding"/>
    <property type="evidence" value="ECO:0007669"/>
    <property type="project" value="UniProtKB-UniRule"/>
</dbReference>
<feature type="DNA-binding region" description="HMG box" evidence="2">
    <location>
        <begin position="116"/>
        <end position="184"/>
    </location>
</feature>
<feature type="DNA-binding region" description="HMG box" evidence="2">
    <location>
        <begin position="48"/>
        <end position="116"/>
    </location>
</feature>
<evidence type="ECO:0000259" key="3">
    <source>
        <dbReference type="PROSITE" id="PS50118"/>
    </source>
</evidence>
<dbReference type="CDD" id="cd00084">
    <property type="entry name" value="HMG-box_SF"/>
    <property type="match status" value="2"/>
</dbReference>
<dbReference type="SUPFAM" id="SSF47095">
    <property type="entry name" value="HMG-box"/>
    <property type="match status" value="3"/>
</dbReference>
<dbReference type="PANTHER" id="PTHR48112">
    <property type="entry name" value="HIGH MOBILITY GROUP PROTEIN DSP1"/>
    <property type="match status" value="1"/>
</dbReference>
<dbReference type="Gene3D" id="1.10.30.10">
    <property type="entry name" value="High mobility group box domain"/>
    <property type="match status" value="3"/>
</dbReference>
<feature type="domain" description="HMG box" evidence="3">
    <location>
        <begin position="116"/>
        <end position="184"/>
    </location>
</feature>
<dbReference type="InterPro" id="IPR036910">
    <property type="entry name" value="HMG_box_dom_sf"/>
</dbReference>
<organism evidence="4 5">
    <name type="scientific">Acropora cervicornis</name>
    <name type="common">Staghorn coral</name>
    <dbReference type="NCBI Taxonomy" id="6130"/>
    <lineage>
        <taxon>Eukaryota</taxon>
        <taxon>Metazoa</taxon>
        <taxon>Cnidaria</taxon>
        <taxon>Anthozoa</taxon>
        <taxon>Hexacorallia</taxon>
        <taxon>Scleractinia</taxon>
        <taxon>Astrocoeniina</taxon>
        <taxon>Acroporidae</taxon>
        <taxon>Acropora</taxon>
    </lineage>
</organism>
<comment type="caution">
    <text evidence="4">The sequence shown here is derived from an EMBL/GenBank/DDBJ whole genome shotgun (WGS) entry which is preliminary data.</text>
</comment>
<evidence type="ECO:0000313" key="5">
    <source>
        <dbReference type="Proteomes" id="UP001249851"/>
    </source>
</evidence>
<reference evidence="4" key="1">
    <citation type="journal article" date="2023" name="G3 (Bethesda)">
        <title>Whole genome assembly and annotation of the endangered Caribbean coral Acropora cervicornis.</title>
        <authorList>
            <person name="Selwyn J.D."/>
            <person name="Vollmer S.V."/>
        </authorList>
    </citation>
    <scope>NUCLEOTIDE SEQUENCE</scope>
    <source>
        <strain evidence="4">K2</strain>
    </source>
</reference>
<feature type="domain" description="HMG box" evidence="3">
    <location>
        <begin position="48"/>
        <end position="116"/>
    </location>
</feature>
<feature type="DNA-binding region" description="HMG box" evidence="2">
    <location>
        <begin position="217"/>
        <end position="281"/>
    </location>
</feature>
<dbReference type="Proteomes" id="UP001249851">
    <property type="component" value="Unassembled WGS sequence"/>
</dbReference>
<keyword evidence="5" id="KW-1185">Reference proteome</keyword>
<sequence length="288" mass="33476">MSLLPIIARFSRAGLGHPLLLRQGIFARMVIGHGFATGKAKPAEVVVSKRPPNAYVMFLKEERPNIVRLYPVLAPKEIMRILSSRWKAMSDEEKKPYKDASNEKMRIYNAPLAKLPKKPPGIFGLFVKENFSTAETLNPGAKVSDVMIELSREWNGLSDTEKEEWFQKREKMMEDYNEEVKNFGKGLSAEERAFLEEKQSVLLQKLKKEQRQLLGYPRRPPSAFILFSQRNMSGFEELTMTERTKMLGKKWQELPESEKEEYLEESRKARKKYDEDIAEWMKNNPEVL</sequence>
<protein>
    <submittedName>
        <fullName evidence="4">Transcription factor A</fullName>
    </submittedName>
</protein>
<name>A0AAD9QWY6_ACRCE</name>
<gene>
    <name evidence="4" type="ORF">P5673_006622</name>
</gene>
<dbReference type="InterPro" id="IPR009071">
    <property type="entry name" value="HMG_box_dom"/>
</dbReference>
<dbReference type="PANTHER" id="PTHR48112:SF22">
    <property type="entry name" value="MITOCHONDRIAL TRANSCRIPTION FACTOR A, ISOFORM B"/>
    <property type="match status" value="1"/>
</dbReference>
<evidence type="ECO:0000256" key="1">
    <source>
        <dbReference type="ARBA" id="ARBA00023125"/>
    </source>
</evidence>
<dbReference type="GO" id="GO:0005634">
    <property type="term" value="C:nucleus"/>
    <property type="evidence" value="ECO:0007669"/>
    <property type="project" value="UniProtKB-UniRule"/>
</dbReference>
<reference evidence="4" key="2">
    <citation type="journal article" date="2023" name="Science">
        <title>Genomic signatures of disease resistance in endangered staghorn corals.</title>
        <authorList>
            <person name="Vollmer S.V."/>
            <person name="Selwyn J.D."/>
            <person name="Despard B.A."/>
            <person name="Roesel C.L."/>
        </authorList>
    </citation>
    <scope>NUCLEOTIDE SEQUENCE</scope>
    <source>
        <strain evidence="4">K2</strain>
    </source>
</reference>
<accession>A0AAD9QWY6</accession>
<dbReference type="InterPro" id="IPR050342">
    <property type="entry name" value="HMGB"/>
</dbReference>
<keyword evidence="2" id="KW-0539">Nucleus</keyword>